<reference evidence="1" key="1">
    <citation type="journal article" date="2019" name="PLoS ONE">
        <title>Identification and characterisation of capidermicin, a novel bacteriocin produced by Staphylococcus capitis.</title>
        <authorList>
            <person name="Lynch D."/>
            <person name="O'Connor P.M."/>
            <person name="Cotter P.D."/>
            <person name="Hill C."/>
            <person name="Field D."/>
            <person name="Begley M."/>
        </authorList>
    </citation>
    <scope>NUCLEOTIDE SEQUENCE</scope>
    <source>
        <strain evidence="1">CIT060</strain>
    </source>
</reference>
<organism evidence="1">
    <name type="scientific">Staphylococcus capitis</name>
    <dbReference type="NCBI Taxonomy" id="29388"/>
    <lineage>
        <taxon>Bacteria</taxon>
        <taxon>Bacillati</taxon>
        <taxon>Bacillota</taxon>
        <taxon>Bacilli</taxon>
        <taxon>Bacillales</taxon>
        <taxon>Staphylococcaceae</taxon>
        <taxon>Staphylococcus</taxon>
    </lineage>
</organism>
<dbReference type="InterPro" id="IPR020968">
    <property type="entry name" value="Bacteriocin_II_aureocin-like"/>
</dbReference>
<protein>
    <submittedName>
        <fullName evidence="1">Capidermicin</fullName>
    </submittedName>
</protein>
<dbReference type="NCBIfam" id="NF033881">
    <property type="entry name" value="aureocin_A53"/>
    <property type="match status" value="1"/>
</dbReference>
<sequence length="50" mass="5438">MSKVISALSKYGPKAVNWAKNHKGQIANWLLHGLSIPDIVQNVKNAVGIK</sequence>
<dbReference type="Pfam" id="PF11758">
    <property type="entry name" value="Bacteriocin_IIi"/>
    <property type="match status" value="1"/>
</dbReference>
<dbReference type="EMBL" id="MN234131">
    <property type="protein sequence ID" value="QFR37570.1"/>
    <property type="molecule type" value="Genomic_DNA"/>
</dbReference>
<name>A0A5P8N9U9_STACP</name>
<dbReference type="AlphaFoldDB" id="A0A5P8N9U9"/>
<accession>A0A5P8N9U9</accession>
<evidence type="ECO:0000313" key="1">
    <source>
        <dbReference type="EMBL" id="QFR37570.1"/>
    </source>
</evidence>
<proteinExistence type="predicted"/>
<dbReference type="RefSeq" id="WP_186334414.1">
    <property type="nucleotide sequence ID" value="NZ_JACMVI010000010.1"/>
</dbReference>
<dbReference type="SMR" id="A0A5P8N9U9"/>
<gene>
    <name evidence="1" type="ORF">60_02319</name>
</gene>